<dbReference type="Gene3D" id="3.50.50.60">
    <property type="entry name" value="FAD/NAD(P)-binding domain"/>
    <property type="match status" value="1"/>
</dbReference>
<evidence type="ECO:0000256" key="3">
    <source>
        <dbReference type="ARBA" id="ARBA00022630"/>
    </source>
</evidence>
<keyword evidence="9" id="KW-1185">Reference proteome</keyword>
<keyword evidence="6" id="KW-1133">Transmembrane helix</keyword>
<reference evidence="8 9" key="1">
    <citation type="submission" date="2019-04" db="EMBL/GenBank/DDBJ databases">
        <authorList>
            <person name="Hwang J.C."/>
        </authorList>
    </citation>
    <scope>NUCLEOTIDE SEQUENCE [LARGE SCALE GENOMIC DNA]</scope>
    <source>
        <strain evidence="8 9">IMCC35001</strain>
    </source>
</reference>
<dbReference type="Pfam" id="PF01266">
    <property type="entry name" value="DAO"/>
    <property type="match status" value="1"/>
</dbReference>
<evidence type="ECO:0000256" key="4">
    <source>
        <dbReference type="ARBA" id="ARBA00022827"/>
    </source>
</evidence>
<dbReference type="GO" id="GO:0004368">
    <property type="term" value="F:glycerol-3-phosphate dehydrogenase (quinone) activity"/>
    <property type="evidence" value="ECO:0007669"/>
    <property type="project" value="InterPro"/>
</dbReference>
<proteinExistence type="inferred from homology"/>
<feature type="domain" description="FAD dependent oxidoreductase" evidence="7">
    <location>
        <begin position="23"/>
        <end position="366"/>
    </location>
</feature>
<sequence>MTDLTTRVADSRARLNRGERAYDIIVVGGGINGAAVAWLACHNGLKTLLLEAEDFSSGTSSRSSKMIHGGLRYLAKGDWRLTREAARARDALMAHHPDLVQPLPFWFMHPPASKPKPWQVQVALQIYRAFAPGCRPGWLSPEQLHDALPYPLHDIQGASCYFDAISDDCGLITWLLQEAVREGLDLCHYSPVDSLLEKHGRCTGVQARIDGCSTPIHAACVINCAGAWCDRLTPLPGNQVIRPLRGSHLVLPAWRYPAPAALTFAHPEDGRPVYLYPWMGTSIMGTTDLDHQAPLKQDVAMSREEFDYLWQALHTLDPDAREEDIIASWSGVRPVVCSAAEHSAPSDASREHLIWQEPGLVNLTGGKLTTFLETGQQVLEYAAAMIDAPLRKPELPPVSHAPHNDQPIGAAVIGWHRLEDAIAHQAITHLDDLLLRRTRLGLLLGRTLHHYQAPIDLLCRRHLGWSEAQCQQEWDRYWRIWERFYSPQPFRSRHD</sequence>
<evidence type="ECO:0000259" key="7">
    <source>
        <dbReference type="Pfam" id="PF01266"/>
    </source>
</evidence>
<comment type="caution">
    <text evidence="8">The sequence shown here is derived from an EMBL/GenBank/DDBJ whole genome shotgun (WGS) entry which is preliminary data.</text>
</comment>
<feature type="transmembrane region" description="Helical" evidence="6">
    <location>
        <begin position="21"/>
        <end position="40"/>
    </location>
</feature>
<dbReference type="PANTHER" id="PTHR11985">
    <property type="entry name" value="GLYCEROL-3-PHOSPHATE DEHYDROGENASE"/>
    <property type="match status" value="1"/>
</dbReference>
<dbReference type="SUPFAM" id="SSF51905">
    <property type="entry name" value="FAD/NAD(P)-binding domain"/>
    <property type="match status" value="1"/>
</dbReference>
<keyword evidence="4" id="KW-0274">FAD</keyword>
<dbReference type="InterPro" id="IPR038299">
    <property type="entry name" value="DAO_C_sf"/>
</dbReference>
<comment type="similarity">
    <text evidence="2">Belongs to the FAD-dependent glycerol-3-phosphate dehydrogenase family.</text>
</comment>
<dbReference type="OrthoDB" id="9766796at2"/>
<accession>A0A4U1BA64</accession>
<protein>
    <submittedName>
        <fullName evidence="8">FAD-dependent oxidoreductase</fullName>
    </submittedName>
</protein>
<dbReference type="RefSeq" id="WP_136854261.1">
    <property type="nucleotide sequence ID" value="NZ_SWCI01000014.1"/>
</dbReference>
<keyword evidence="3" id="KW-0285">Flavoprotein</keyword>
<keyword evidence="6" id="KW-0472">Membrane</keyword>
<comment type="cofactor">
    <cofactor evidence="1">
        <name>FAD</name>
        <dbReference type="ChEBI" id="CHEBI:57692"/>
    </cofactor>
</comment>
<evidence type="ECO:0000313" key="9">
    <source>
        <dbReference type="Proteomes" id="UP000305674"/>
    </source>
</evidence>
<evidence type="ECO:0000313" key="8">
    <source>
        <dbReference type="EMBL" id="TKB47305.1"/>
    </source>
</evidence>
<evidence type="ECO:0000256" key="5">
    <source>
        <dbReference type="ARBA" id="ARBA00023002"/>
    </source>
</evidence>
<dbReference type="InterPro" id="IPR000447">
    <property type="entry name" value="G3P_DH_FAD-dep"/>
</dbReference>
<dbReference type="InterPro" id="IPR006076">
    <property type="entry name" value="FAD-dep_OxRdtase"/>
</dbReference>
<dbReference type="Proteomes" id="UP000305674">
    <property type="component" value="Unassembled WGS sequence"/>
</dbReference>
<keyword evidence="5" id="KW-0560">Oxidoreductase</keyword>
<dbReference type="PANTHER" id="PTHR11985:SF35">
    <property type="entry name" value="ANAEROBIC GLYCEROL-3-PHOSPHATE DEHYDROGENASE SUBUNIT A"/>
    <property type="match status" value="1"/>
</dbReference>
<keyword evidence="6" id="KW-0812">Transmembrane</keyword>
<dbReference type="Gene3D" id="1.10.8.870">
    <property type="entry name" value="Alpha-glycerophosphate oxidase, cap domain"/>
    <property type="match status" value="1"/>
</dbReference>
<dbReference type="Gene3D" id="3.30.9.10">
    <property type="entry name" value="D-Amino Acid Oxidase, subunit A, domain 2"/>
    <property type="match status" value="1"/>
</dbReference>
<evidence type="ECO:0000256" key="6">
    <source>
        <dbReference type="SAM" id="Phobius"/>
    </source>
</evidence>
<dbReference type="InterPro" id="IPR036188">
    <property type="entry name" value="FAD/NAD-bd_sf"/>
</dbReference>
<dbReference type="PRINTS" id="PR01001">
    <property type="entry name" value="FADG3PDH"/>
</dbReference>
<evidence type="ECO:0000256" key="2">
    <source>
        <dbReference type="ARBA" id="ARBA00007330"/>
    </source>
</evidence>
<organism evidence="8 9">
    <name type="scientific">Ferrimonas sediminicola</name>
    <dbReference type="NCBI Taxonomy" id="2569538"/>
    <lineage>
        <taxon>Bacteria</taxon>
        <taxon>Pseudomonadati</taxon>
        <taxon>Pseudomonadota</taxon>
        <taxon>Gammaproteobacteria</taxon>
        <taxon>Alteromonadales</taxon>
        <taxon>Ferrimonadaceae</taxon>
        <taxon>Ferrimonas</taxon>
    </lineage>
</organism>
<name>A0A4U1BA64_9GAMM</name>
<dbReference type="EMBL" id="SWCI01000014">
    <property type="protein sequence ID" value="TKB47305.1"/>
    <property type="molecule type" value="Genomic_DNA"/>
</dbReference>
<dbReference type="AlphaFoldDB" id="A0A4U1BA64"/>
<evidence type="ECO:0000256" key="1">
    <source>
        <dbReference type="ARBA" id="ARBA00001974"/>
    </source>
</evidence>
<dbReference type="GO" id="GO:0046168">
    <property type="term" value="P:glycerol-3-phosphate catabolic process"/>
    <property type="evidence" value="ECO:0007669"/>
    <property type="project" value="TreeGrafter"/>
</dbReference>
<gene>
    <name evidence="8" type="ORF">FCL40_15755</name>
</gene>